<organism evidence="1 2">
    <name type="scientific">Arctium lappa</name>
    <name type="common">Greater burdock</name>
    <name type="synonym">Lappa major</name>
    <dbReference type="NCBI Taxonomy" id="4217"/>
    <lineage>
        <taxon>Eukaryota</taxon>
        <taxon>Viridiplantae</taxon>
        <taxon>Streptophyta</taxon>
        <taxon>Embryophyta</taxon>
        <taxon>Tracheophyta</taxon>
        <taxon>Spermatophyta</taxon>
        <taxon>Magnoliopsida</taxon>
        <taxon>eudicotyledons</taxon>
        <taxon>Gunneridae</taxon>
        <taxon>Pentapetalae</taxon>
        <taxon>asterids</taxon>
        <taxon>campanulids</taxon>
        <taxon>Asterales</taxon>
        <taxon>Asteraceae</taxon>
        <taxon>Carduoideae</taxon>
        <taxon>Cardueae</taxon>
        <taxon>Arctiinae</taxon>
        <taxon>Arctium</taxon>
    </lineage>
</organism>
<dbReference type="Proteomes" id="UP001055879">
    <property type="component" value="Linkage Group LG11"/>
</dbReference>
<comment type="caution">
    <text evidence="1">The sequence shown here is derived from an EMBL/GenBank/DDBJ whole genome shotgun (WGS) entry which is preliminary data.</text>
</comment>
<dbReference type="EMBL" id="CM042057">
    <property type="protein sequence ID" value="KAI3693424.1"/>
    <property type="molecule type" value="Genomic_DNA"/>
</dbReference>
<sequence length="585" mass="65648">MEKRFDCEEVIEEFEGLTKDAKRVQTETLKKILKDNCEAEYLKKWGVDGRTDPETYGCRVPLVTHKDLEPYIRKIADGAPYPVLTGNPITTITLSSGTTQGKPKLVPFNDELTETTMQVYRTSFAFRNRAFPIENGKSLSFIYGSKQFKTKGGLTAATATTNVYSSERYKKTMKALQTPSCSPDAVIFGPDFHQSLYCHLLCGLIFHEEIQVIFSTFAHCIVHSFRTFEAVWEELCNDLRTGVLSTRITVPSVRTAMSKILKPNPELADKIHKKCSGLTEWYGLIPEIFPNTKYIYGIMTGSMEPYLKKLRHYAGGIQLQSADYGSSEGWIGVNVNPTLAPEMATFTVLPNIGYFEFLPLSQGQNGDFDLDSDSGSNFTSVKPRFVGLTDVKVGEEYEVVVTNFAGLYRYRLEDVVKVTGFHNSTPELKFVCRRNLMLTINIDKNTEKDLQSSVEAAAKLLTAEKLEVVDFTSHVDLLSEPGHYMIFWEVSGDASDELLEECCNRLDLSFVDAGYVSSRNTNTIGPLELRVLSKGTFQKILDHYIQQGTVLNQFKTPRCVGTVNQSVLRILCDNVVKSYMSTAFG</sequence>
<name>A0ACB8Z6X1_ARCLA</name>
<proteinExistence type="predicted"/>
<reference evidence="2" key="1">
    <citation type="journal article" date="2022" name="Mol. Ecol. Resour.">
        <title>The genomes of chicory, endive, great burdock and yacon provide insights into Asteraceae palaeo-polyploidization history and plant inulin production.</title>
        <authorList>
            <person name="Fan W."/>
            <person name="Wang S."/>
            <person name="Wang H."/>
            <person name="Wang A."/>
            <person name="Jiang F."/>
            <person name="Liu H."/>
            <person name="Zhao H."/>
            <person name="Xu D."/>
            <person name="Zhang Y."/>
        </authorList>
    </citation>
    <scope>NUCLEOTIDE SEQUENCE [LARGE SCALE GENOMIC DNA]</scope>
    <source>
        <strain evidence="2">cv. Niubang</strain>
    </source>
</reference>
<protein>
    <submittedName>
        <fullName evidence="1">Uncharacterized protein</fullName>
    </submittedName>
</protein>
<reference evidence="1 2" key="2">
    <citation type="journal article" date="2022" name="Mol. Ecol. Resour.">
        <title>The genomes of chicory, endive, great burdock and yacon provide insights into Asteraceae paleo-polyploidization history and plant inulin production.</title>
        <authorList>
            <person name="Fan W."/>
            <person name="Wang S."/>
            <person name="Wang H."/>
            <person name="Wang A."/>
            <person name="Jiang F."/>
            <person name="Liu H."/>
            <person name="Zhao H."/>
            <person name="Xu D."/>
            <person name="Zhang Y."/>
        </authorList>
    </citation>
    <scope>NUCLEOTIDE SEQUENCE [LARGE SCALE GENOMIC DNA]</scope>
    <source>
        <strain evidence="2">cv. Niubang</strain>
    </source>
</reference>
<keyword evidence="2" id="KW-1185">Reference proteome</keyword>
<gene>
    <name evidence="1" type="ORF">L6452_33259</name>
</gene>
<accession>A0ACB8Z6X1</accession>
<evidence type="ECO:0000313" key="1">
    <source>
        <dbReference type="EMBL" id="KAI3693424.1"/>
    </source>
</evidence>
<evidence type="ECO:0000313" key="2">
    <source>
        <dbReference type="Proteomes" id="UP001055879"/>
    </source>
</evidence>